<proteinExistence type="inferred from homology"/>
<dbReference type="PANTHER" id="PTHR48081:SF8">
    <property type="entry name" value="ALPHA_BETA HYDROLASE FOLD-3 DOMAIN-CONTAINING PROTEIN-RELATED"/>
    <property type="match status" value="1"/>
</dbReference>
<dbReference type="EMBL" id="CP000085">
    <property type="protein sequence ID" value="ABC34438.1"/>
    <property type="molecule type" value="Genomic_DNA"/>
</dbReference>
<evidence type="ECO:0000256" key="1">
    <source>
        <dbReference type="ARBA" id="ARBA00010515"/>
    </source>
</evidence>
<organism evidence="5 6">
    <name type="scientific">Burkholderia thailandensis (strain ATCC 700388 / DSM 13276 / CCUG 48851 / CIP 106301 / E264)</name>
    <dbReference type="NCBI Taxonomy" id="271848"/>
    <lineage>
        <taxon>Bacteria</taxon>
        <taxon>Pseudomonadati</taxon>
        <taxon>Pseudomonadota</taxon>
        <taxon>Betaproteobacteria</taxon>
        <taxon>Burkholderiales</taxon>
        <taxon>Burkholderiaceae</taxon>
        <taxon>Burkholderia</taxon>
        <taxon>pseudomallei group</taxon>
    </lineage>
</organism>
<sequence>MAAEAAQAGVRCPHVRLNGAPGRRAAYAVRATATCRDTRARTSRSPAPGRNPIDARLPSDESGRFAGARRISRDSSAPGGLLRIRLARAIRPLLRTRCRCRTTEIESMFAWNFLGKRCFAVSAVHSIVEPSPATPDRITDSTAAFARDMRTSYRAMIPSAGAPDAVKQVLAISVGARHPDRDIPVRVYKPEGSRDEERLPTVLFVHGGGFVSGDLDTHDVLARAIANRAQALVLSIDYRLAPEFPFPAGLDDIYAVLQWAAGHLDTLGGDATRIAISGDSAGATLSAATAMLARDRGGPPLIAQWLMYPSVSNDMDTPSWDELGDTHFPTREVMRNVRHSYVPMETSPHAPLLAPIHGNHADLPPALIQVGQLDPLRDENISYASILNKAGVEASVTVYEGQSHGFIQFFKDKSNHPRGETALDDGVRFLRERFASGATQPPRR</sequence>
<evidence type="ECO:0000256" key="3">
    <source>
        <dbReference type="SAM" id="MobiDB-lite"/>
    </source>
</evidence>
<dbReference type="AlphaFoldDB" id="Q2T3A2"/>
<dbReference type="InterPro" id="IPR002168">
    <property type="entry name" value="Lipase_GDXG_HIS_AS"/>
</dbReference>
<dbReference type="Proteomes" id="UP000001930">
    <property type="component" value="Chromosome II"/>
</dbReference>
<comment type="similarity">
    <text evidence="1">Belongs to the 'GDXG' lipolytic enzyme family.</text>
</comment>
<reference evidence="5 6" key="1">
    <citation type="journal article" date="2005" name="BMC Genomics">
        <title>Bacterial genome adaptation to niches: divergence of the potential virulence genes in three Burkholderia species of different survival strategies.</title>
        <authorList>
            <person name="Kim H.S."/>
            <person name="Schell M.A."/>
            <person name="Yu Y."/>
            <person name="Ulrich R.L."/>
            <person name="Sarria S.H."/>
            <person name="Nierman W.C."/>
            <person name="DeShazer D."/>
        </authorList>
    </citation>
    <scope>NUCLEOTIDE SEQUENCE [LARGE SCALE GENOMIC DNA]</scope>
    <source>
        <strain evidence="6">ATCC 700388 / DSM 13276 / CCUG 48851 / CIP 106301 / E264</strain>
    </source>
</reference>
<gene>
    <name evidence="5" type="ordered locus">BTH_II2159</name>
</gene>
<evidence type="ECO:0000259" key="4">
    <source>
        <dbReference type="Pfam" id="PF07859"/>
    </source>
</evidence>
<dbReference type="KEGG" id="bte:BTH_II2159"/>
<dbReference type="InterPro" id="IPR013094">
    <property type="entry name" value="AB_hydrolase_3"/>
</dbReference>
<evidence type="ECO:0000256" key="2">
    <source>
        <dbReference type="ARBA" id="ARBA00022801"/>
    </source>
</evidence>
<name>Q2T3A2_BURTA</name>
<feature type="region of interest" description="Disordered" evidence="3">
    <location>
        <begin position="37"/>
        <end position="72"/>
    </location>
</feature>
<dbReference type="HOGENOM" id="CLU_616330_0_0_4"/>
<dbReference type="Pfam" id="PF07859">
    <property type="entry name" value="Abhydrolase_3"/>
    <property type="match status" value="1"/>
</dbReference>
<protein>
    <submittedName>
        <fullName evidence="5">LipH</fullName>
    </submittedName>
</protein>
<dbReference type="PROSITE" id="PS01173">
    <property type="entry name" value="LIPASE_GDXG_HIS"/>
    <property type="match status" value="1"/>
</dbReference>
<dbReference type="PANTHER" id="PTHR48081">
    <property type="entry name" value="AB HYDROLASE SUPERFAMILY PROTEIN C4A8.06C"/>
    <property type="match status" value="1"/>
</dbReference>
<dbReference type="SUPFAM" id="SSF53474">
    <property type="entry name" value="alpha/beta-Hydrolases"/>
    <property type="match status" value="1"/>
</dbReference>
<evidence type="ECO:0000313" key="5">
    <source>
        <dbReference type="EMBL" id="ABC34438.1"/>
    </source>
</evidence>
<accession>Q2T3A2</accession>
<dbReference type="Gene3D" id="3.40.50.1820">
    <property type="entry name" value="alpha/beta hydrolase"/>
    <property type="match status" value="1"/>
</dbReference>
<dbReference type="InterPro" id="IPR050300">
    <property type="entry name" value="GDXG_lipolytic_enzyme"/>
</dbReference>
<dbReference type="GO" id="GO:0016787">
    <property type="term" value="F:hydrolase activity"/>
    <property type="evidence" value="ECO:0007669"/>
    <property type="project" value="UniProtKB-KW"/>
</dbReference>
<keyword evidence="2" id="KW-0378">Hydrolase</keyword>
<keyword evidence="6" id="KW-1185">Reference proteome</keyword>
<dbReference type="InterPro" id="IPR029058">
    <property type="entry name" value="AB_hydrolase_fold"/>
</dbReference>
<dbReference type="ESTHER" id="burta-q2t3a2">
    <property type="family name" value="Hormone-sensitive_lipase_like"/>
</dbReference>
<evidence type="ECO:0000313" key="6">
    <source>
        <dbReference type="Proteomes" id="UP000001930"/>
    </source>
</evidence>
<feature type="domain" description="Alpha/beta hydrolase fold-3" evidence="4">
    <location>
        <begin position="202"/>
        <end position="407"/>
    </location>
</feature>